<evidence type="ECO:0000313" key="4">
    <source>
        <dbReference type="Proteomes" id="UP001275084"/>
    </source>
</evidence>
<dbReference type="InterPro" id="IPR029063">
    <property type="entry name" value="SAM-dependent_MTases_sf"/>
</dbReference>
<comment type="caution">
    <text evidence="3">The sequence shown here is derived from an EMBL/GenBank/DDBJ whole genome shotgun (WGS) entry which is preliminary data.</text>
</comment>
<comment type="similarity">
    <text evidence="1">Belongs to the methyltransferase superfamily. LaeA methyltransferase family.</text>
</comment>
<sequence length="396" mass="43514">MADDAKAAAAVSPAPEAAPAAAPRPTPVPAPIPTPAAAESEAVPKSEPAPAAPATAAAEVADILPASYWEQAPLHDVDEEVFDDGDSALGSTISSTASLSDSILEYRTIHGRTYHSDIGKAEAWHPNDPQQTESMDIHHHLCTLAQGGDLFLAPVPNDVQKVVDIGTGTGIWAIDFADKYPGAEVIGTDVSPIQPTWIPPNLKFEIDDANQEWTWPDNTFDYIHVRALFGSIADWDSFYREAFRCTKPGGWFEDYENSIKLDSIDGSVTKDSPMGQWTKVFWEGGKKLGRTFKVVEDDIQIKGMEAAGFVDLVVKEITIPFGSWPKNPRQKEIGLFSKLTMESDLEGYVLYMWAAVMGWSIEEIQVYISHLRRQIKDPKTHACYRSRVVYGRKPGK</sequence>
<accession>A0AAJ0MF17</accession>
<evidence type="ECO:0000313" key="3">
    <source>
        <dbReference type="EMBL" id="KAK3353769.1"/>
    </source>
</evidence>
<feature type="compositionally biased region" description="Pro residues" evidence="2">
    <location>
        <begin position="22"/>
        <end position="34"/>
    </location>
</feature>
<dbReference type="CDD" id="cd02440">
    <property type="entry name" value="AdoMet_MTases"/>
    <property type="match status" value="1"/>
</dbReference>
<keyword evidence="3" id="KW-0808">Transferase</keyword>
<proteinExistence type="inferred from homology"/>
<protein>
    <submittedName>
        <fullName evidence="3">S-adenosyl-L-methionine-dependent methyltransferase</fullName>
    </submittedName>
</protein>
<dbReference type="Pfam" id="PF13489">
    <property type="entry name" value="Methyltransf_23"/>
    <property type="match status" value="1"/>
</dbReference>
<reference evidence="3" key="1">
    <citation type="journal article" date="2023" name="Mol. Phylogenet. Evol.">
        <title>Genome-scale phylogeny and comparative genomics of the fungal order Sordariales.</title>
        <authorList>
            <person name="Hensen N."/>
            <person name="Bonometti L."/>
            <person name="Westerberg I."/>
            <person name="Brannstrom I.O."/>
            <person name="Guillou S."/>
            <person name="Cros-Aarteil S."/>
            <person name="Calhoun S."/>
            <person name="Haridas S."/>
            <person name="Kuo A."/>
            <person name="Mondo S."/>
            <person name="Pangilinan J."/>
            <person name="Riley R."/>
            <person name="LaButti K."/>
            <person name="Andreopoulos B."/>
            <person name="Lipzen A."/>
            <person name="Chen C."/>
            <person name="Yan M."/>
            <person name="Daum C."/>
            <person name="Ng V."/>
            <person name="Clum A."/>
            <person name="Steindorff A."/>
            <person name="Ohm R.A."/>
            <person name="Martin F."/>
            <person name="Silar P."/>
            <person name="Natvig D.O."/>
            <person name="Lalanne C."/>
            <person name="Gautier V."/>
            <person name="Ament-Velasquez S.L."/>
            <person name="Kruys A."/>
            <person name="Hutchinson M.I."/>
            <person name="Powell A.J."/>
            <person name="Barry K."/>
            <person name="Miller A.N."/>
            <person name="Grigoriev I.V."/>
            <person name="Debuchy R."/>
            <person name="Gladieux P."/>
            <person name="Hiltunen Thoren M."/>
            <person name="Johannesson H."/>
        </authorList>
    </citation>
    <scope>NUCLEOTIDE SEQUENCE</scope>
    <source>
        <strain evidence="3">CBS 955.72</strain>
    </source>
</reference>
<evidence type="ECO:0000256" key="2">
    <source>
        <dbReference type="SAM" id="MobiDB-lite"/>
    </source>
</evidence>
<dbReference type="PANTHER" id="PTHR43591:SF10">
    <property type="entry name" value="ABC TRANSMEMBRANE TYPE-1 DOMAIN-CONTAINING PROTEIN-RELATED"/>
    <property type="match status" value="1"/>
</dbReference>
<gene>
    <name evidence="3" type="ORF">B0T25DRAFT_568956</name>
</gene>
<keyword evidence="4" id="KW-1185">Reference proteome</keyword>
<dbReference type="Gene3D" id="3.40.50.150">
    <property type="entry name" value="Vaccinia Virus protein VP39"/>
    <property type="match status" value="1"/>
</dbReference>
<dbReference type="GO" id="GO:0032259">
    <property type="term" value="P:methylation"/>
    <property type="evidence" value="ECO:0007669"/>
    <property type="project" value="UniProtKB-KW"/>
</dbReference>
<dbReference type="GO" id="GO:0008168">
    <property type="term" value="F:methyltransferase activity"/>
    <property type="evidence" value="ECO:0007669"/>
    <property type="project" value="UniProtKB-KW"/>
</dbReference>
<evidence type="ECO:0000256" key="1">
    <source>
        <dbReference type="ARBA" id="ARBA00038158"/>
    </source>
</evidence>
<dbReference type="SUPFAM" id="SSF53335">
    <property type="entry name" value="S-adenosyl-L-methionine-dependent methyltransferases"/>
    <property type="match status" value="1"/>
</dbReference>
<keyword evidence="3" id="KW-0489">Methyltransferase</keyword>
<dbReference type="PANTHER" id="PTHR43591">
    <property type="entry name" value="METHYLTRANSFERASE"/>
    <property type="match status" value="1"/>
</dbReference>
<organism evidence="3 4">
    <name type="scientific">Lasiosphaeria hispida</name>
    <dbReference type="NCBI Taxonomy" id="260671"/>
    <lineage>
        <taxon>Eukaryota</taxon>
        <taxon>Fungi</taxon>
        <taxon>Dikarya</taxon>
        <taxon>Ascomycota</taxon>
        <taxon>Pezizomycotina</taxon>
        <taxon>Sordariomycetes</taxon>
        <taxon>Sordariomycetidae</taxon>
        <taxon>Sordariales</taxon>
        <taxon>Lasiosphaeriaceae</taxon>
        <taxon>Lasiosphaeria</taxon>
    </lineage>
</organism>
<feature type="region of interest" description="Disordered" evidence="2">
    <location>
        <begin position="1"/>
        <end position="56"/>
    </location>
</feature>
<feature type="compositionally biased region" description="Low complexity" evidence="2">
    <location>
        <begin position="35"/>
        <end position="56"/>
    </location>
</feature>
<dbReference type="EMBL" id="JAUIQD010000004">
    <property type="protein sequence ID" value="KAK3353769.1"/>
    <property type="molecule type" value="Genomic_DNA"/>
</dbReference>
<dbReference type="AlphaFoldDB" id="A0AAJ0MF17"/>
<reference evidence="3" key="2">
    <citation type="submission" date="2023-06" db="EMBL/GenBank/DDBJ databases">
        <authorList>
            <consortium name="Lawrence Berkeley National Laboratory"/>
            <person name="Haridas S."/>
            <person name="Hensen N."/>
            <person name="Bonometti L."/>
            <person name="Westerberg I."/>
            <person name="Brannstrom I.O."/>
            <person name="Guillou S."/>
            <person name="Cros-Aarteil S."/>
            <person name="Calhoun S."/>
            <person name="Kuo A."/>
            <person name="Mondo S."/>
            <person name="Pangilinan J."/>
            <person name="Riley R."/>
            <person name="Labutti K."/>
            <person name="Andreopoulos B."/>
            <person name="Lipzen A."/>
            <person name="Chen C."/>
            <person name="Yanf M."/>
            <person name="Daum C."/>
            <person name="Ng V."/>
            <person name="Clum A."/>
            <person name="Steindorff A."/>
            <person name="Ohm R."/>
            <person name="Martin F."/>
            <person name="Silar P."/>
            <person name="Natvig D."/>
            <person name="Lalanne C."/>
            <person name="Gautier V."/>
            <person name="Ament-Velasquez S.L."/>
            <person name="Kruys A."/>
            <person name="Hutchinson M.I."/>
            <person name="Powell A.J."/>
            <person name="Barry K."/>
            <person name="Miller A.N."/>
            <person name="Grigoriev I.V."/>
            <person name="Debuchy R."/>
            <person name="Gladieux P."/>
            <person name="Thoren M.H."/>
            <person name="Johannesson H."/>
        </authorList>
    </citation>
    <scope>NUCLEOTIDE SEQUENCE</scope>
    <source>
        <strain evidence="3">CBS 955.72</strain>
    </source>
</reference>
<name>A0AAJ0MF17_9PEZI</name>
<feature type="compositionally biased region" description="Low complexity" evidence="2">
    <location>
        <begin position="7"/>
        <end position="21"/>
    </location>
</feature>
<dbReference type="Proteomes" id="UP001275084">
    <property type="component" value="Unassembled WGS sequence"/>
</dbReference>